<evidence type="ECO:0000313" key="1">
    <source>
        <dbReference type="EMBL" id="EGU82061.1"/>
    </source>
</evidence>
<proteinExistence type="predicted"/>
<accession>F9FLZ6</accession>
<sequence>MPRKGPIQQKSDSNFCSAASYSRSAAVKTESSGISELTINLMSELLDVILYQNNIV</sequence>
<name>F9FLZ6_FUSOF</name>
<reference evidence="1" key="1">
    <citation type="journal article" date="2012" name="Mol. Plant Microbe Interact.">
        <title>A highly conserved effector in Fusarium oxysporum is required for full virulence on Arabidopsis.</title>
        <authorList>
            <person name="Thatcher L.F."/>
            <person name="Gardiner D.M."/>
            <person name="Kazan K."/>
            <person name="Manners J."/>
        </authorList>
    </citation>
    <scope>NUCLEOTIDE SEQUENCE [LARGE SCALE GENOMIC DNA]</scope>
    <source>
        <strain evidence="1">Fo5176</strain>
    </source>
</reference>
<dbReference type="EMBL" id="AFQF01002238">
    <property type="protein sequence ID" value="EGU82061.1"/>
    <property type="molecule type" value="Genomic_DNA"/>
</dbReference>
<gene>
    <name evidence="1" type="ORF">FOXB_07426</name>
</gene>
<organism evidence="1">
    <name type="scientific">Fusarium oxysporum (strain Fo5176)</name>
    <name type="common">Fusarium vascular wilt</name>
    <dbReference type="NCBI Taxonomy" id="660025"/>
    <lineage>
        <taxon>Eukaryota</taxon>
        <taxon>Fungi</taxon>
        <taxon>Dikarya</taxon>
        <taxon>Ascomycota</taxon>
        <taxon>Pezizomycotina</taxon>
        <taxon>Sordariomycetes</taxon>
        <taxon>Hypocreomycetidae</taxon>
        <taxon>Hypocreales</taxon>
        <taxon>Nectriaceae</taxon>
        <taxon>Fusarium</taxon>
        <taxon>Fusarium oxysporum species complex</taxon>
    </lineage>
</organism>
<protein>
    <submittedName>
        <fullName evidence="1">Uncharacterized protein</fullName>
    </submittedName>
</protein>
<dbReference type="AlphaFoldDB" id="F9FLZ6"/>
<comment type="caution">
    <text evidence="1">The sequence shown here is derived from an EMBL/GenBank/DDBJ whole genome shotgun (WGS) entry which is preliminary data.</text>
</comment>